<evidence type="ECO:0000259" key="9">
    <source>
        <dbReference type="Pfam" id="PF22544"/>
    </source>
</evidence>
<dbReference type="Pfam" id="PF22544">
    <property type="entry name" value="HYDIN_VesB_CFA65-like_Ig"/>
    <property type="match status" value="1"/>
</dbReference>
<dbReference type="Pfam" id="PF15780">
    <property type="entry name" value="ASH"/>
    <property type="match status" value="1"/>
</dbReference>
<evidence type="ECO:0000256" key="2">
    <source>
        <dbReference type="ARBA" id="ARBA00004496"/>
    </source>
</evidence>
<dbReference type="PANTHER" id="PTHR37833:SF1">
    <property type="entry name" value="SIGNAL PEPTIDE PROTEIN"/>
    <property type="match status" value="1"/>
</dbReference>
<dbReference type="EMBL" id="QYYA01000003">
    <property type="protein sequence ID" value="RJG17600.1"/>
    <property type="molecule type" value="Genomic_DNA"/>
</dbReference>
<comment type="subcellular location">
    <subcellularLocation>
        <location evidence="1">Cell projection</location>
        <location evidence="1">Cilium</location>
    </subcellularLocation>
    <subcellularLocation>
        <location evidence="2">Cytoplasm</location>
    </subcellularLocation>
</comment>
<feature type="domain" description="Abnormal spindle-like microcephaly-associated protein ASH" evidence="7">
    <location>
        <begin position="321"/>
        <end position="411"/>
    </location>
</feature>
<dbReference type="OrthoDB" id="6056921at2"/>
<keyword evidence="3" id="KW-0963">Cytoplasm</keyword>
<evidence type="ECO:0000313" key="11">
    <source>
        <dbReference type="Proteomes" id="UP000283734"/>
    </source>
</evidence>
<proteinExistence type="predicted"/>
<feature type="chain" id="PRO_5019456545" evidence="6">
    <location>
        <begin position="19"/>
        <end position="606"/>
    </location>
</feature>
<dbReference type="InterPro" id="IPR053879">
    <property type="entry name" value="HYDIN_VesB_CFA65-like_Ig"/>
</dbReference>
<evidence type="ECO:0000256" key="5">
    <source>
        <dbReference type="ARBA" id="ARBA00023273"/>
    </source>
</evidence>
<organism evidence="10 11">
    <name type="scientific">Alcanivorax profundi</name>
    <dbReference type="NCBI Taxonomy" id="2338368"/>
    <lineage>
        <taxon>Bacteria</taxon>
        <taxon>Pseudomonadati</taxon>
        <taxon>Pseudomonadota</taxon>
        <taxon>Gammaproteobacteria</taxon>
        <taxon>Oceanospirillales</taxon>
        <taxon>Alcanivoracaceae</taxon>
        <taxon>Alcanivorax</taxon>
    </lineage>
</organism>
<feature type="domain" description="DUF6801" evidence="8">
    <location>
        <begin position="27"/>
        <end position="166"/>
    </location>
</feature>
<keyword evidence="5" id="KW-0966">Cell projection</keyword>
<evidence type="ECO:0000259" key="8">
    <source>
        <dbReference type="Pfam" id="PF20611"/>
    </source>
</evidence>
<comment type="caution">
    <text evidence="10">The sequence shown here is derived from an EMBL/GenBank/DDBJ whole genome shotgun (WGS) entry which is preliminary data.</text>
</comment>
<evidence type="ECO:0000256" key="4">
    <source>
        <dbReference type="ARBA" id="ARBA00023069"/>
    </source>
</evidence>
<keyword evidence="4" id="KW-0969">Cilium</keyword>
<dbReference type="Proteomes" id="UP000283734">
    <property type="component" value="Unassembled WGS sequence"/>
</dbReference>
<dbReference type="AlphaFoldDB" id="A0A418XXS1"/>
<feature type="signal peptide" evidence="6">
    <location>
        <begin position="1"/>
        <end position="18"/>
    </location>
</feature>
<evidence type="ECO:0000259" key="7">
    <source>
        <dbReference type="Pfam" id="PF15780"/>
    </source>
</evidence>
<dbReference type="NCBIfam" id="NF012200">
    <property type="entry name" value="choice_anch_D"/>
    <property type="match status" value="2"/>
</dbReference>
<dbReference type="GO" id="GO:0005737">
    <property type="term" value="C:cytoplasm"/>
    <property type="evidence" value="ECO:0007669"/>
    <property type="project" value="UniProtKB-SubCell"/>
</dbReference>
<dbReference type="Gene3D" id="2.60.40.10">
    <property type="entry name" value="Immunoglobulins"/>
    <property type="match status" value="2"/>
</dbReference>
<evidence type="ECO:0000256" key="6">
    <source>
        <dbReference type="SAM" id="SignalP"/>
    </source>
</evidence>
<dbReference type="PANTHER" id="PTHR37833">
    <property type="entry name" value="LIPOPROTEIN-RELATED"/>
    <property type="match status" value="1"/>
</dbReference>
<dbReference type="InterPro" id="IPR013783">
    <property type="entry name" value="Ig-like_fold"/>
</dbReference>
<evidence type="ECO:0000256" key="1">
    <source>
        <dbReference type="ARBA" id="ARBA00004138"/>
    </source>
</evidence>
<keyword evidence="6" id="KW-0732">Signal</keyword>
<dbReference type="InterPro" id="IPR031549">
    <property type="entry name" value="ASH"/>
</dbReference>
<dbReference type="InterPro" id="IPR046542">
    <property type="entry name" value="DUF6801"/>
</dbReference>
<evidence type="ECO:0000313" key="10">
    <source>
        <dbReference type="EMBL" id="RJG17600.1"/>
    </source>
</evidence>
<evidence type="ECO:0000256" key="3">
    <source>
        <dbReference type="ARBA" id="ARBA00022490"/>
    </source>
</evidence>
<keyword evidence="11" id="KW-1185">Reference proteome</keyword>
<dbReference type="Pfam" id="PF20611">
    <property type="entry name" value="DUF6801"/>
    <property type="match status" value="1"/>
</dbReference>
<name>A0A418XXS1_9GAMM</name>
<accession>A0A418XXS1</accession>
<reference evidence="10 11" key="1">
    <citation type="submission" date="2018-09" db="EMBL/GenBank/DDBJ databases">
        <title>Alcanivorax profundi sp. nov., isolated from 1000 m-depth seawater of the Mariana Trench.</title>
        <authorList>
            <person name="Liu J."/>
        </authorList>
    </citation>
    <scope>NUCLEOTIDE SEQUENCE [LARGE SCALE GENOMIC DNA]</scope>
    <source>
        <strain evidence="10 11">MTEO17</strain>
    </source>
</reference>
<protein>
    <submittedName>
        <fullName evidence="10">Choice-of-anchor D domain-containing protein</fullName>
    </submittedName>
</protein>
<feature type="domain" description="HYDIN/VesB/CFA65-like Ig-like" evidence="9">
    <location>
        <begin position="213"/>
        <end position="311"/>
    </location>
</feature>
<sequence>MRSLAAAAMLAASGAAQAVPVEADMYFQCTYPLIGQQPLTANIQTDMPESIGVGEATGAFTLSITATAEGNTWQGLSLVGATTIEGSAQADSTVSGNSLNLPLTIPLGIPVTDIAGVSGPFDLVATGDTPSLTFTESNVGMVDIFVEENMSLAMIARKADGTYVDFGSAWHDPNNPEVFLVDCVMDQARMNDNGVTNLLHSFEVETVAVEQNIDVDMDELDFGQVQGGLTEMQTVTISNTGGQPLGINGVSIAGTDASAFMQTNDCTTLAQGESCTVDVTFMPTGEGARSANLVIESDDPDSPSVEVAMSGQSVLAPEPAMTVDPESVSFGSVTVGTSKDSSVTIGNEGTAALTITNVSVGGADSSEFIQSNNCVNVAPDATCTVSLTFTPAGEGARSATLNIQSNDTASPNLDIAMTGTGISNSQQGVEMTYGLSGSTHIKKAYGDVSLSGTIDALLDLASGDFTADLALDPSSGSFRILYGWKLVTADADIEFEPVGETTGNIGAGNVLTAETQMYIKLPKVKMKIFGWALPVGGGDECRTSEPVSIQLASPEGESFDPLGAGGNLIGTYDLPGLENCGGLTDLLNVFMAGSGNTIELSLDPQL</sequence>
<gene>
    <name evidence="10" type="ORF">D4A39_12580</name>
</gene>